<proteinExistence type="predicted"/>
<dbReference type="EMBL" id="JARYMX010000008">
    <property type="protein sequence ID" value="KAJ9538768.1"/>
    <property type="molecule type" value="Genomic_DNA"/>
</dbReference>
<protein>
    <submittedName>
        <fullName evidence="1">Uncharacterized protein</fullName>
    </submittedName>
</protein>
<gene>
    <name evidence="1" type="ORF">OSB04_031501</name>
</gene>
<keyword evidence="2" id="KW-1185">Reference proteome</keyword>
<reference evidence="1" key="1">
    <citation type="submission" date="2023-03" db="EMBL/GenBank/DDBJ databases">
        <title>Chromosome-scale reference genome and RAD-based genetic map of yellow starthistle (Centaurea solstitialis) reveal putative structural variation and QTLs associated with invader traits.</title>
        <authorList>
            <person name="Reatini B."/>
            <person name="Cang F.A."/>
            <person name="Jiang Q."/>
            <person name="Mckibben M.T.W."/>
            <person name="Barker M.S."/>
            <person name="Rieseberg L.H."/>
            <person name="Dlugosch K.M."/>
        </authorList>
    </citation>
    <scope>NUCLEOTIDE SEQUENCE</scope>
    <source>
        <strain evidence="1">CAN-66</strain>
        <tissue evidence="1">Leaf</tissue>
    </source>
</reference>
<evidence type="ECO:0000313" key="2">
    <source>
        <dbReference type="Proteomes" id="UP001172457"/>
    </source>
</evidence>
<dbReference type="AlphaFoldDB" id="A0AA38SAH4"/>
<sequence>MDLGATSLKNLYSGNVIGSCLPLKNIKTIKVYVRTRIFKRGSSDAENHRQSTLPSIGERRKGERSYTSITYLYYITTTNVGHVVTLRFNVKNQWMIVTPMANLRSTIIIY</sequence>
<name>A0AA38SAH4_9ASTR</name>
<comment type="caution">
    <text evidence="1">The sequence shown here is derived from an EMBL/GenBank/DDBJ whole genome shotgun (WGS) entry which is preliminary data.</text>
</comment>
<evidence type="ECO:0000313" key="1">
    <source>
        <dbReference type="EMBL" id="KAJ9538768.1"/>
    </source>
</evidence>
<organism evidence="1 2">
    <name type="scientific">Centaurea solstitialis</name>
    <name type="common">yellow star-thistle</name>
    <dbReference type="NCBI Taxonomy" id="347529"/>
    <lineage>
        <taxon>Eukaryota</taxon>
        <taxon>Viridiplantae</taxon>
        <taxon>Streptophyta</taxon>
        <taxon>Embryophyta</taxon>
        <taxon>Tracheophyta</taxon>
        <taxon>Spermatophyta</taxon>
        <taxon>Magnoliopsida</taxon>
        <taxon>eudicotyledons</taxon>
        <taxon>Gunneridae</taxon>
        <taxon>Pentapetalae</taxon>
        <taxon>asterids</taxon>
        <taxon>campanulids</taxon>
        <taxon>Asterales</taxon>
        <taxon>Asteraceae</taxon>
        <taxon>Carduoideae</taxon>
        <taxon>Cardueae</taxon>
        <taxon>Centaureinae</taxon>
        <taxon>Centaurea</taxon>
    </lineage>
</organism>
<accession>A0AA38SAH4</accession>
<dbReference type="Proteomes" id="UP001172457">
    <property type="component" value="Chromosome 8"/>
</dbReference>